<proteinExistence type="predicted"/>
<dbReference type="SUPFAM" id="SSF51735">
    <property type="entry name" value="NAD(P)-binding Rossmann-fold domains"/>
    <property type="match status" value="1"/>
</dbReference>
<dbReference type="KEGG" id="gti:FXF46_11900"/>
<dbReference type="AlphaFoldDB" id="A0AAP9JIJ2"/>
<sequence>MPSHEALILGKKRGLFAVHAVPDTTPGMDEILVSVSAVAVNPFERLIQSMGDIITPWMIYPAILGSDVAGDVIAIGSNITRFKVGDRVAGFAAGGEKGRRSAEGAFQEQVILMEKMTTPLPDNLSFEAASVLPLGLTTAAAGLFQPDFLAMSHPCVQPAPAGQTLVVWGGSTSVGCNAIQLAVAAGYDVIATSSLRNAPYLKRLGARAVYDRHSPSTPSAMIEGLRGREVCGALAIGKGSAKACIDILGSTKGQRFIAMATPPVSFDEVPPGRGRWQKLLPALIQMVVGNISLALRARRRGVKTKFIWGGAPLHNDVGPMIYREFLPSALAIGQFRPAPEPEVVGHGLRLISDALERQRKGVSARKLVVTLGPR</sequence>
<feature type="domain" description="Enoyl reductase (ER)" evidence="1">
    <location>
        <begin position="14"/>
        <end position="369"/>
    </location>
</feature>
<evidence type="ECO:0000313" key="3">
    <source>
        <dbReference type="Proteomes" id="UP000323560"/>
    </source>
</evidence>
<dbReference type="Pfam" id="PF08240">
    <property type="entry name" value="ADH_N"/>
    <property type="match status" value="1"/>
</dbReference>
<dbReference type="Gene3D" id="3.90.180.10">
    <property type="entry name" value="Medium-chain alcohol dehydrogenases, catalytic domain"/>
    <property type="match status" value="1"/>
</dbReference>
<dbReference type="Proteomes" id="UP000323560">
    <property type="component" value="Chromosome"/>
</dbReference>
<dbReference type="EMBL" id="CP043043">
    <property type="protein sequence ID" value="QEH96901.1"/>
    <property type="molecule type" value="Genomic_DNA"/>
</dbReference>
<evidence type="ECO:0000259" key="1">
    <source>
        <dbReference type="SMART" id="SM00829"/>
    </source>
</evidence>
<dbReference type="GO" id="GO:0016651">
    <property type="term" value="F:oxidoreductase activity, acting on NAD(P)H"/>
    <property type="evidence" value="ECO:0007669"/>
    <property type="project" value="InterPro"/>
</dbReference>
<dbReference type="InterPro" id="IPR020843">
    <property type="entry name" value="ER"/>
</dbReference>
<protein>
    <submittedName>
        <fullName evidence="2">Zinc-binding alcohol dehydrogenase family protein</fullName>
    </submittedName>
</protein>
<dbReference type="PANTHER" id="PTHR45348">
    <property type="entry name" value="HYPOTHETICAL OXIDOREDUCTASE (EUROFUNG)"/>
    <property type="match status" value="1"/>
</dbReference>
<organism evidence="2 3">
    <name type="scientific">Gluconobacter thailandicus</name>
    <dbReference type="NCBI Taxonomy" id="257438"/>
    <lineage>
        <taxon>Bacteria</taxon>
        <taxon>Pseudomonadati</taxon>
        <taxon>Pseudomonadota</taxon>
        <taxon>Alphaproteobacteria</taxon>
        <taxon>Acetobacterales</taxon>
        <taxon>Acetobacteraceae</taxon>
        <taxon>Gluconobacter</taxon>
    </lineage>
</organism>
<dbReference type="SMART" id="SM00829">
    <property type="entry name" value="PKS_ER"/>
    <property type="match status" value="1"/>
</dbReference>
<dbReference type="InterPro" id="IPR011032">
    <property type="entry name" value="GroES-like_sf"/>
</dbReference>
<reference evidence="2 3" key="1">
    <citation type="submission" date="2019-08" db="EMBL/GenBank/DDBJ databases">
        <title>Gluconobacter frateurii HD924 genome.</title>
        <authorList>
            <person name="Liu Y."/>
            <person name="Zhang P."/>
        </authorList>
    </citation>
    <scope>NUCLEOTIDE SEQUENCE [LARGE SCALE GENOMIC DNA]</scope>
    <source>
        <strain evidence="2 3">HD924</strain>
    </source>
</reference>
<dbReference type="PANTHER" id="PTHR45348:SF2">
    <property type="entry name" value="ZINC-TYPE ALCOHOL DEHYDROGENASE-LIKE PROTEIN C2E1P3.01"/>
    <property type="match status" value="1"/>
</dbReference>
<dbReference type="InterPro" id="IPR036291">
    <property type="entry name" value="NAD(P)-bd_dom_sf"/>
</dbReference>
<evidence type="ECO:0000313" key="2">
    <source>
        <dbReference type="EMBL" id="QEH96901.1"/>
    </source>
</evidence>
<dbReference type="RefSeq" id="WP_148620654.1">
    <property type="nucleotide sequence ID" value="NZ_CP043043.1"/>
</dbReference>
<dbReference type="SUPFAM" id="SSF50129">
    <property type="entry name" value="GroES-like"/>
    <property type="match status" value="1"/>
</dbReference>
<dbReference type="Gene3D" id="3.40.50.720">
    <property type="entry name" value="NAD(P)-binding Rossmann-like Domain"/>
    <property type="match status" value="1"/>
</dbReference>
<name>A0AAP9JIJ2_GLUTH</name>
<dbReference type="InterPro" id="IPR013154">
    <property type="entry name" value="ADH-like_N"/>
</dbReference>
<dbReference type="InterPro" id="IPR047122">
    <property type="entry name" value="Trans-enoyl_RdTase-like"/>
</dbReference>
<accession>A0AAP9JIJ2</accession>
<gene>
    <name evidence="2" type="ORF">FXF46_11900</name>
</gene>
<dbReference type="CDD" id="cd08249">
    <property type="entry name" value="enoyl_reductase_like"/>
    <property type="match status" value="1"/>
</dbReference>